<reference evidence="3 4" key="1">
    <citation type="journal article" date="2016" name="Nat. Commun.">
        <title>Thousands of microbial genomes shed light on interconnected biogeochemical processes in an aquifer system.</title>
        <authorList>
            <person name="Anantharaman K."/>
            <person name="Brown C.T."/>
            <person name="Hug L.A."/>
            <person name="Sharon I."/>
            <person name="Castelle C.J."/>
            <person name="Probst A.J."/>
            <person name="Thomas B.C."/>
            <person name="Singh A."/>
            <person name="Wilkins M.J."/>
            <person name="Karaoz U."/>
            <person name="Brodie E.L."/>
            <person name="Williams K.H."/>
            <person name="Hubbard S.S."/>
            <person name="Banfield J.F."/>
        </authorList>
    </citation>
    <scope>NUCLEOTIDE SEQUENCE [LARGE SCALE GENOMIC DNA]</scope>
</reference>
<keyword evidence="1" id="KW-0547">Nucleotide-binding</keyword>
<name>A0A1G2CAM9_9BACT</name>
<evidence type="ECO:0000256" key="1">
    <source>
        <dbReference type="PROSITE-ProRule" id="PRU00409"/>
    </source>
</evidence>
<proteinExistence type="predicted"/>
<protein>
    <recommendedName>
        <fullName evidence="2">ATP-grasp domain-containing protein</fullName>
    </recommendedName>
</protein>
<dbReference type="Proteomes" id="UP000179059">
    <property type="component" value="Unassembled WGS sequence"/>
</dbReference>
<dbReference type="Gene3D" id="3.30.470.20">
    <property type="entry name" value="ATP-grasp fold, B domain"/>
    <property type="match status" value="1"/>
</dbReference>
<gene>
    <name evidence="3" type="ORF">A2855_00100</name>
</gene>
<dbReference type="GO" id="GO:0046872">
    <property type="term" value="F:metal ion binding"/>
    <property type="evidence" value="ECO:0007669"/>
    <property type="project" value="InterPro"/>
</dbReference>
<evidence type="ECO:0000313" key="3">
    <source>
        <dbReference type="EMBL" id="OGY98463.1"/>
    </source>
</evidence>
<dbReference type="GO" id="GO:0005524">
    <property type="term" value="F:ATP binding"/>
    <property type="evidence" value="ECO:0007669"/>
    <property type="project" value="UniProtKB-UniRule"/>
</dbReference>
<sequence>MSIHTDCLAEACKRLDVPCSFVGGDENFLQVDLAGRRYYFPGTSTPFNDGATSKICRDKEFSYKLLGKAIAMPKTMGFVDPEGPEVYRSYARAASTGEVIERILAEFALPVIVKRNSGSQGRHVFLCKSRDDVKVAVEKVFDKNEAETDKYDHVILAQEYIEGQKEYRAVVFEREILLLYEKDVSNALFIGNLSPLHWENSKAVHITDPAMIARMQEFTAPIYPLLDLRYGGLDIIEDAAGRLTLVELNSRPGFGRFAKDNGREPLVQMYMRIIVRLGPSATSRL</sequence>
<comment type="caution">
    <text evidence="3">The sequence shown here is derived from an EMBL/GenBank/DDBJ whole genome shotgun (WGS) entry which is preliminary data.</text>
</comment>
<organism evidence="3 4">
    <name type="scientific">Candidatus Liptonbacteria bacterium RIFCSPHIGHO2_01_FULL_57_28</name>
    <dbReference type="NCBI Taxonomy" id="1798647"/>
    <lineage>
        <taxon>Bacteria</taxon>
        <taxon>Candidatus Liptoniibacteriota</taxon>
    </lineage>
</organism>
<evidence type="ECO:0000259" key="2">
    <source>
        <dbReference type="PROSITE" id="PS50975"/>
    </source>
</evidence>
<dbReference type="GO" id="GO:0009432">
    <property type="term" value="P:SOS response"/>
    <property type="evidence" value="ECO:0007669"/>
    <property type="project" value="TreeGrafter"/>
</dbReference>
<dbReference type="PANTHER" id="PTHR21621">
    <property type="entry name" value="RIBOSOMAL PROTEIN S6 MODIFICATION PROTEIN"/>
    <property type="match status" value="1"/>
</dbReference>
<evidence type="ECO:0000313" key="4">
    <source>
        <dbReference type="Proteomes" id="UP000179059"/>
    </source>
</evidence>
<dbReference type="InterPro" id="IPR013651">
    <property type="entry name" value="ATP-grasp_RimK-type"/>
</dbReference>
<dbReference type="EMBL" id="MHKX01000008">
    <property type="protein sequence ID" value="OGY98463.1"/>
    <property type="molecule type" value="Genomic_DNA"/>
</dbReference>
<dbReference type="PANTHER" id="PTHR21621:SF0">
    <property type="entry name" value="BETA-CITRYLGLUTAMATE SYNTHASE B-RELATED"/>
    <property type="match status" value="1"/>
</dbReference>
<dbReference type="Gene3D" id="3.30.1490.20">
    <property type="entry name" value="ATP-grasp fold, A domain"/>
    <property type="match status" value="1"/>
</dbReference>
<dbReference type="AlphaFoldDB" id="A0A1G2CAM9"/>
<dbReference type="InterPro" id="IPR011761">
    <property type="entry name" value="ATP-grasp"/>
</dbReference>
<dbReference type="STRING" id="1798647.A2855_00100"/>
<dbReference type="InterPro" id="IPR013815">
    <property type="entry name" value="ATP_grasp_subdomain_1"/>
</dbReference>
<accession>A0A1G2CAM9</accession>
<dbReference type="PROSITE" id="PS50975">
    <property type="entry name" value="ATP_GRASP"/>
    <property type="match status" value="1"/>
</dbReference>
<dbReference type="SUPFAM" id="SSF56059">
    <property type="entry name" value="Glutathione synthetase ATP-binding domain-like"/>
    <property type="match status" value="1"/>
</dbReference>
<dbReference type="GO" id="GO:0005737">
    <property type="term" value="C:cytoplasm"/>
    <property type="evidence" value="ECO:0007669"/>
    <property type="project" value="TreeGrafter"/>
</dbReference>
<feature type="domain" description="ATP-grasp" evidence="2">
    <location>
        <begin position="64"/>
        <end position="275"/>
    </location>
</feature>
<dbReference type="Pfam" id="PF08443">
    <property type="entry name" value="RimK"/>
    <property type="match status" value="1"/>
</dbReference>
<dbReference type="GO" id="GO:0018169">
    <property type="term" value="F:ribosomal S6-glutamic acid ligase activity"/>
    <property type="evidence" value="ECO:0007669"/>
    <property type="project" value="TreeGrafter"/>
</dbReference>
<keyword evidence="1" id="KW-0067">ATP-binding</keyword>